<dbReference type="InterPro" id="IPR001509">
    <property type="entry name" value="Epimerase_deHydtase"/>
</dbReference>
<feature type="domain" description="DUF1731" evidence="3">
    <location>
        <begin position="260"/>
        <end position="306"/>
    </location>
</feature>
<reference evidence="4 5" key="1">
    <citation type="submission" date="2018-12" db="EMBL/GenBank/DDBJ databases">
        <authorList>
            <person name="Lunina O.N."/>
            <person name="Grouzdev D.S."/>
            <person name="Gorlenko V.M."/>
            <person name="Savvichev A.S."/>
        </authorList>
    </citation>
    <scope>NUCLEOTIDE SEQUENCE [LARGE SCALE GENOMIC DNA]</scope>
    <source>
        <strain evidence="4 5">BrKhr-17</strain>
    </source>
</reference>
<dbReference type="CDD" id="cd05242">
    <property type="entry name" value="SDR_a8"/>
    <property type="match status" value="1"/>
</dbReference>
<protein>
    <submittedName>
        <fullName evidence="4">TIGR01777 family protein</fullName>
    </submittedName>
</protein>
<dbReference type="Proteomes" id="UP000279908">
    <property type="component" value="Unassembled WGS sequence"/>
</dbReference>
<dbReference type="PANTHER" id="PTHR11092:SF0">
    <property type="entry name" value="EPIMERASE FAMILY PROTEIN SDR39U1"/>
    <property type="match status" value="1"/>
</dbReference>
<dbReference type="NCBIfam" id="TIGR01777">
    <property type="entry name" value="yfcH"/>
    <property type="match status" value="1"/>
</dbReference>
<organism evidence="4 5">
    <name type="scientific">Chlorobium phaeovibrioides</name>
    <dbReference type="NCBI Taxonomy" id="1094"/>
    <lineage>
        <taxon>Bacteria</taxon>
        <taxon>Pseudomonadati</taxon>
        <taxon>Chlorobiota</taxon>
        <taxon>Chlorobiia</taxon>
        <taxon>Chlorobiales</taxon>
        <taxon>Chlorobiaceae</taxon>
        <taxon>Chlorobium/Pelodictyon group</taxon>
        <taxon>Chlorobium</taxon>
    </lineage>
</organism>
<dbReference type="SUPFAM" id="SSF51735">
    <property type="entry name" value="NAD(P)-binding Rossmann-fold domains"/>
    <property type="match status" value="1"/>
</dbReference>
<dbReference type="InterPro" id="IPR010099">
    <property type="entry name" value="SDR39U1"/>
</dbReference>
<evidence type="ECO:0000259" key="2">
    <source>
        <dbReference type="Pfam" id="PF01370"/>
    </source>
</evidence>
<comment type="caution">
    <text evidence="4">The sequence shown here is derived from an EMBL/GenBank/DDBJ whole genome shotgun (WGS) entry which is preliminary data.</text>
</comment>
<proteinExistence type="inferred from homology"/>
<gene>
    <name evidence="4" type="ORF">EKD02_06235</name>
</gene>
<evidence type="ECO:0000313" key="5">
    <source>
        <dbReference type="Proteomes" id="UP000279908"/>
    </source>
</evidence>
<dbReference type="InterPro" id="IPR013549">
    <property type="entry name" value="DUF1731"/>
</dbReference>
<accession>A0A3S0MQ72</accession>
<dbReference type="AlphaFoldDB" id="A0A3S0MQ72"/>
<sequence>MQGQVVITGATGVIGAEIVAKLAARGEAVVVLARSPESAERNVPGARKYVRWDSDMQDGEWREYIDGAKAVIHLAGKPLLETRWTPEHKKECYDSRILGTRHIVDAIAHAAVKPGVLISASAVGYYGSFDRCDDTPGITESGKQGRDFLAEICVDWEREALKAEGVRLVLLRTGIVLSSKGGMLEKLLGPFNMFVGGPVGSGNQCISWIHLDDEIDVILAALDHDGWHGPINLVSPRPVSMREFADTLGSVLGRPALLAVPKLAVKLLLGEGGEYAASGQKVVPAFLQEKGYAFHFTDLSVALKDLIDTGR</sequence>
<dbReference type="Pfam" id="PF01370">
    <property type="entry name" value="Epimerase"/>
    <property type="match status" value="1"/>
</dbReference>
<evidence type="ECO:0000313" key="4">
    <source>
        <dbReference type="EMBL" id="RTY37720.1"/>
    </source>
</evidence>
<dbReference type="PANTHER" id="PTHR11092">
    <property type="entry name" value="SUGAR NUCLEOTIDE EPIMERASE RELATED"/>
    <property type="match status" value="1"/>
</dbReference>
<feature type="domain" description="NAD-dependent epimerase/dehydratase" evidence="2">
    <location>
        <begin position="5"/>
        <end position="226"/>
    </location>
</feature>
<dbReference type="InterPro" id="IPR036291">
    <property type="entry name" value="NAD(P)-bd_dom_sf"/>
</dbReference>
<comment type="similarity">
    <text evidence="1">Belongs to the NAD(P)-dependent epimerase/dehydratase family. SDR39U1 subfamily.</text>
</comment>
<evidence type="ECO:0000256" key="1">
    <source>
        <dbReference type="ARBA" id="ARBA00009353"/>
    </source>
</evidence>
<name>A0A3S0MQ72_CHLPH</name>
<evidence type="ECO:0000259" key="3">
    <source>
        <dbReference type="Pfam" id="PF08338"/>
    </source>
</evidence>
<dbReference type="RefSeq" id="WP_126384550.1">
    <property type="nucleotide sequence ID" value="NZ_RXYK01000008.1"/>
</dbReference>
<dbReference type="Gene3D" id="3.40.50.720">
    <property type="entry name" value="NAD(P)-binding Rossmann-like Domain"/>
    <property type="match status" value="1"/>
</dbReference>
<dbReference type="Pfam" id="PF08338">
    <property type="entry name" value="DUF1731"/>
    <property type="match status" value="1"/>
</dbReference>
<dbReference type="EMBL" id="RXYK01000008">
    <property type="protein sequence ID" value="RTY37720.1"/>
    <property type="molecule type" value="Genomic_DNA"/>
</dbReference>